<comment type="caution">
    <text evidence="2">The sequence shown here is derived from an EMBL/GenBank/DDBJ whole genome shotgun (WGS) entry which is preliminary data.</text>
</comment>
<dbReference type="EMBL" id="BMJH01000003">
    <property type="protein sequence ID" value="GGC73923.1"/>
    <property type="molecule type" value="Genomic_DNA"/>
</dbReference>
<proteinExistence type="predicted"/>
<evidence type="ECO:0000313" key="3">
    <source>
        <dbReference type="Proteomes" id="UP000641514"/>
    </source>
</evidence>
<dbReference type="InterPro" id="IPR029016">
    <property type="entry name" value="GAF-like_dom_sf"/>
</dbReference>
<sequence length="429" mass="47116">MTQVQPQLNRWLSVPPGADIARFASDAASAWESFLDKGITPASVRSVVGESWIRSKTRGVSPDAVEQTDLLPAADLEAYRSAHPMSLIRPVIRELLVADAVGSELLVAMSDEAGRLLWVDGDQRARDRAVSMSFVEGADWSEERVGTNAPGTALAVDHPIQIFGTEHFSRPVHEWNCSAAPVHDPLTGRIIGAIDITGGPRVAVPEMLQLVKATVRAAENELRLYLMRSPQPVTAAVPRLQTLGLTRPVLHDDSSSRKLSQRHAEILLLLAQHPEGLSSARLAVLLDESDLDDVTVRAEMSRLRKVIGAHVLGSRPYRLLSEVRTDVADVMAALQRGDIKVAIRSYTGPVLPESDAPGVVDLREDLHSRMQAALLRSGDPAMLNFWTSSVHGRDDLTSLEAYLHSLRPEDPMRSQVKARIMRLDRELRM</sequence>
<reference evidence="2" key="1">
    <citation type="journal article" date="2014" name="Int. J. Syst. Evol. Microbiol.">
        <title>Complete genome sequence of Corynebacterium casei LMG S-19264T (=DSM 44701T), isolated from a smear-ripened cheese.</title>
        <authorList>
            <consortium name="US DOE Joint Genome Institute (JGI-PGF)"/>
            <person name="Walter F."/>
            <person name="Albersmeier A."/>
            <person name="Kalinowski J."/>
            <person name="Ruckert C."/>
        </authorList>
    </citation>
    <scope>NUCLEOTIDE SEQUENCE</scope>
    <source>
        <strain evidence="2">CGMCC 1.15478</strain>
    </source>
</reference>
<evidence type="ECO:0000313" key="2">
    <source>
        <dbReference type="EMBL" id="GGC73923.1"/>
    </source>
</evidence>
<gene>
    <name evidence="2" type="ORF">GCM10011410_28880</name>
</gene>
<dbReference type="InterPro" id="IPR003018">
    <property type="entry name" value="GAF"/>
</dbReference>
<dbReference type="RefSeq" id="WP_188676436.1">
    <property type="nucleotide sequence ID" value="NZ_BMJH01000003.1"/>
</dbReference>
<name>A0A916UK66_9ACTN</name>
<accession>A0A916UK66</accession>
<keyword evidence="3" id="KW-1185">Reference proteome</keyword>
<dbReference type="AlphaFoldDB" id="A0A916UK66"/>
<organism evidence="2 3">
    <name type="scientific">Hoyosella rhizosphaerae</name>
    <dbReference type="NCBI Taxonomy" id="1755582"/>
    <lineage>
        <taxon>Bacteria</taxon>
        <taxon>Bacillati</taxon>
        <taxon>Actinomycetota</taxon>
        <taxon>Actinomycetes</taxon>
        <taxon>Mycobacteriales</taxon>
        <taxon>Hoyosellaceae</taxon>
        <taxon>Hoyosella</taxon>
    </lineage>
</organism>
<dbReference type="Pfam" id="PF01590">
    <property type="entry name" value="GAF"/>
    <property type="match status" value="1"/>
</dbReference>
<dbReference type="Gene3D" id="3.30.450.40">
    <property type="match status" value="1"/>
</dbReference>
<evidence type="ECO:0000259" key="1">
    <source>
        <dbReference type="Pfam" id="PF01590"/>
    </source>
</evidence>
<reference evidence="2" key="2">
    <citation type="submission" date="2020-09" db="EMBL/GenBank/DDBJ databases">
        <authorList>
            <person name="Sun Q."/>
            <person name="Zhou Y."/>
        </authorList>
    </citation>
    <scope>NUCLEOTIDE SEQUENCE</scope>
    <source>
        <strain evidence="2">CGMCC 1.15478</strain>
    </source>
</reference>
<feature type="domain" description="GAF" evidence="1">
    <location>
        <begin position="118"/>
        <end position="221"/>
    </location>
</feature>
<protein>
    <submittedName>
        <fullName evidence="2">Transcriptional regulator</fullName>
    </submittedName>
</protein>
<dbReference type="Proteomes" id="UP000641514">
    <property type="component" value="Unassembled WGS sequence"/>
</dbReference>